<dbReference type="GO" id="GO:0009252">
    <property type="term" value="P:peptidoglycan biosynthetic process"/>
    <property type="evidence" value="ECO:0007669"/>
    <property type="project" value="UniProtKB-UniPathway"/>
</dbReference>
<dbReference type="NCBIfam" id="TIGR00179">
    <property type="entry name" value="murB"/>
    <property type="match status" value="1"/>
</dbReference>
<proteinExistence type="inferred from homology"/>
<dbReference type="Gene3D" id="3.30.43.10">
    <property type="entry name" value="Uridine Diphospho-n-acetylenolpyruvylglucosamine Reductase, domain 2"/>
    <property type="match status" value="1"/>
</dbReference>
<dbReference type="InterPro" id="IPR016167">
    <property type="entry name" value="FAD-bd_PCMH_sub1"/>
</dbReference>
<dbReference type="EMBL" id="UINC01000954">
    <property type="protein sequence ID" value="SUZ65249.1"/>
    <property type="molecule type" value="Genomic_DNA"/>
</dbReference>
<dbReference type="PANTHER" id="PTHR21071:SF4">
    <property type="entry name" value="UDP-N-ACETYLENOLPYRUVOYLGLUCOSAMINE REDUCTASE"/>
    <property type="match status" value="1"/>
</dbReference>
<dbReference type="Gene3D" id="3.30.465.10">
    <property type="match status" value="1"/>
</dbReference>
<dbReference type="InterPro" id="IPR016166">
    <property type="entry name" value="FAD-bd_PCMH"/>
</dbReference>
<dbReference type="HAMAP" id="MF_00037">
    <property type="entry name" value="MurB"/>
    <property type="match status" value="1"/>
</dbReference>
<dbReference type="SUPFAM" id="SSF56194">
    <property type="entry name" value="Uridine diphospho-N-Acetylenolpyruvylglucosamine reductase, MurB, C-terminal domain"/>
    <property type="match status" value="1"/>
</dbReference>
<dbReference type="GO" id="GO:0008360">
    <property type="term" value="P:regulation of cell shape"/>
    <property type="evidence" value="ECO:0007669"/>
    <property type="project" value="UniProtKB-KW"/>
</dbReference>
<comment type="function">
    <text evidence="2">Cell wall formation.</text>
</comment>
<evidence type="ECO:0000256" key="8">
    <source>
        <dbReference type="ARBA" id="ARBA00022630"/>
    </source>
</evidence>
<dbReference type="Gene3D" id="3.90.78.10">
    <property type="entry name" value="UDP-N-acetylenolpyruvoylglucosamine reductase, C-terminal domain"/>
    <property type="match status" value="1"/>
</dbReference>
<evidence type="ECO:0000256" key="9">
    <source>
        <dbReference type="ARBA" id="ARBA00022827"/>
    </source>
</evidence>
<keyword evidence="11" id="KW-0133">Cell shape</keyword>
<evidence type="ECO:0000256" key="2">
    <source>
        <dbReference type="ARBA" id="ARBA00003921"/>
    </source>
</evidence>
<evidence type="ECO:0000256" key="4">
    <source>
        <dbReference type="ARBA" id="ARBA00004752"/>
    </source>
</evidence>
<organism evidence="18">
    <name type="scientific">marine metagenome</name>
    <dbReference type="NCBI Taxonomy" id="408172"/>
    <lineage>
        <taxon>unclassified sequences</taxon>
        <taxon>metagenomes</taxon>
        <taxon>ecological metagenomes</taxon>
    </lineage>
</organism>
<evidence type="ECO:0000256" key="11">
    <source>
        <dbReference type="ARBA" id="ARBA00022960"/>
    </source>
</evidence>
<comment type="subcellular location">
    <subcellularLocation>
        <location evidence="3">Cytoplasm</location>
    </subcellularLocation>
</comment>
<keyword evidence="7" id="KW-0132">Cell division</keyword>
<dbReference type="InterPro" id="IPR016169">
    <property type="entry name" value="FAD-bd_PCMH_sub2"/>
</dbReference>
<comment type="pathway">
    <text evidence="4">Cell wall biogenesis; peptidoglycan biosynthesis.</text>
</comment>
<evidence type="ECO:0000256" key="5">
    <source>
        <dbReference type="ARBA" id="ARBA00012518"/>
    </source>
</evidence>
<evidence type="ECO:0000256" key="10">
    <source>
        <dbReference type="ARBA" id="ARBA00022857"/>
    </source>
</evidence>
<sequence>MTSSLDFLKALRGTLSEERLELGVPLAPLTTFRIGGPADLLYRARTPSELAEAVLAARTAGVPYFLLGRGANILFGDKGFRGLVIRSEVGGIEFLDDVTVKAGAGVETFPDLIDATVARNLGGLHHFVGIPSTVGGALWQNLHFLSPAPQRERTLFIEEVLESAEILTEEGELKTVSVDYFEFGYDESILQTKSDIVLSATFRLEVTPLADLRRVMRENLEWRDTRHPDLWLYPCVGSIFRKIDGIGAGRLIDECGLKGQTHGAAGIFHKHANIIVNLGGATANEVCYLINLARDTVARETGHELVQEITFVGDF</sequence>
<dbReference type="UniPathway" id="UPA00219"/>
<dbReference type="InterPro" id="IPR006094">
    <property type="entry name" value="Oxid_FAD_bind_N"/>
</dbReference>
<comment type="cofactor">
    <cofactor evidence="1">
        <name>FAD</name>
        <dbReference type="ChEBI" id="CHEBI:57692"/>
    </cofactor>
</comment>
<evidence type="ECO:0000256" key="16">
    <source>
        <dbReference type="ARBA" id="ARBA00048914"/>
    </source>
</evidence>
<evidence type="ECO:0000256" key="14">
    <source>
        <dbReference type="ARBA" id="ARBA00023306"/>
    </source>
</evidence>
<evidence type="ECO:0000256" key="15">
    <source>
        <dbReference type="ARBA" id="ARBA00023316"/>
    </source>
</evidence>
<dbReference type="Pfam" id="PF01565">
    <property type="entry name" value="FAD_binding_4"/>
    <property type="match status" value="1"/>
</dbReference>
<dbReference type="InterPro" id="IPR003170">
    <property type="entry name" value="MurB"/>
</dbReference>
<dbReference type="PROSITE" id="PS51387">
    <property type="entry name" value="FAD_PCMH"/>
    <property type="match status" value="1"/>
</dbReference>
<dbReference type="GO" id="GO:0051301">
    <property type="term" value="P:cell division"/>
    <property type="evidence" value="ECO:0007669"/>
    <property type="project" value="UniProtKB-KW"/>
</dbReference>
<keyword evidence="10" id="KW-0521">NADP</keyword>
<dbReference type="InterPro" id="IPR036318">
    <property type="entry name" value="FAD-bd_PCMH-like_sf"/>
</dbReference>
<keyword evidence="8" id="KW-0285">Flavoprotein</keyword>
<dbReference type="InterPro" id="IPR036635">
    <property type="entry name" value="MurB_C_sf"/>
</dbReference>
<keyword evidence="9" id="KW-0274">FAD</keyword>
<dbReference type="EC" id="1.3.1.98" evidence="5"/>
<evidence type="ECO:0000256" key="6">
    <source>
        <dbReference type="ARBA" id="ARBA00022490"/>
    </source>
</evidence>
<dbReference type="Pfam" id="PF02873">
    <property type="entry name" value="MurB_C"/>
    <property type="match status" value="1"/>
</dbReference>
<comment type="catalytic activity">
    <reaction evidence="16">
        <text>UDP-N-acetyl-alpha-D-muramate + NADP(+) = UDP-N-acetyl-3-O-(1-carboxyvinyl)-alpha-D-glucosamine + NADPH + H(+)</text>
        <dbReference type="Rhea" id="RHEA:12248"/>
        <dbReference type="ChEBI" id="CHEBI:15378"/>
        <dbReference type="ChEBI" id="CHEBI:57783"/>
        <dbReference type="ChEBI" id="CHEBI:58349"/>
        <dbReference type="ChEBI" id="CHEBI:68483"/>
        <dbReference type="ChEBI" id="CHEBI:70757"/>
        <dbReference type="EC" id="1.3.1.98"/>
    </reaction>
</comment>
<name>A0A381PGL1_9ZZZZ</name>
<dbReference type="SUPFAM" id="SSF56176">
    <property type="entry name" value="FAD-binding/transporter-associated domain-like"/>
    <property type="match status" value="1"/>
</dbReference>
<keyword evidence="15" id="KW-0961">Cell wall biogenesis/degradation</keyword>
<dbReference type="InterPro" id="IPR011601">
    <property type="entry name" value="MurB_C"/>
</dbReference>
<keyword evidence="13" id="KW-0560">Oxidoreductase</keyword>
<reference evidence="18" key="1">
    <citation type="submission" date="2018-05" db="EMBL/GenBank/DDBJ databases">
        <authorList>
            <person name="Lanie J.A."/>
            <person name="Ng W.-L."/>
            <person name="Kazmierczak K.M."/>
            <person name="Andrzejewski T.M."/>
            <person name="Davidsen T.M."/>
            <person name="Wayne K.J."/>
            <person name="Tettelin H."/>
            <person name="Glass J.I."/>
            <person name="Rusch D."/>
            <person name="Podicherti R."/>
            <person name="Tsui H.-C.T."/>
            <person name="Winkler M.E."/>
        </authorList>
    </citation>
    <scope>NUCLEOTIDE SEQUENCE</scope>
</reference>
<accession>A0A381PGL1</accession>
<evidence type="ECO:0000256" key="13">
    <source>
        <dbReference type="ARBA" id="ARBA00023002"/>
    </source>
</evidence>
<dbReference type="PANTHER" id="PTHR21071">
    <property type="entry name" value="UDP-N-ACETYLENOLPYRUVOYLGLUCOSAMINE REDUCTASE"/>
    <property type="match status" value="1"/>
</dbReference>
<evidence type="ECO:0000256" key="12">
    <source>
        <dbReference type="ARBA" id="ARBA00022984"/>
    </source>
</evidence>
<keyword evidence="14" id="KW-0131">Cell cycle</keyword>
<evidence type="ECO:0000256" key="1">
    <source>
        <dbReference type="ARBA" id="ARBA00001974"/>
    </source>
</evidence>
<dbReference type="GO" id="GO:0005829">
    <property type="term" value="C:cytosol"/>
    <property type="evidence" value="ECO:0007669"/>
    <property type="project" value="TreeGrafter"/>
</dbReference>
<feature type="domain" description="FAD-binding PCMH-type" evidence="17">
    <location>
        <begin position="34"/>
        <end position="207"/>
    </location>
</feature>
<keyword evidence="6" id="KW-0963">Cytoplasm</keyword>
<keyword evidence="12" id="KW-0573">Peptidoglycan synthesis</keyword>
<evidence type="ECO:0000256" key="7">
    <source>
        <dbReference type="ARBA" id="ARBA00022618"/>
    </source>
</evidence>
<evidence type="ECO:0000313" key="18">
    <source>
        <dbReference type="EMBL" id="SUZ65249.1"/>
    </source>
</evidence>
<dbReference type="GO" id="GO:0071555">
    <property type="term" value="P:cell wall organization"/>
    <property type="evidence" value="ECO:0007669"/>
    <property type="project" value="UniProtKB-KW"/>
</dbReference>
<evidence type="ECO:0000256" key="3">
    <source>
        <dbReference type="ARBA" id="ARBA00004496"/>
    </source>
</evidence>
<protein>
    <recommendedName>
        <fullName evidence="5">UDP-N-acetylmuramate dehydrogenase</fullName>
        <ecNumber evidence="5">1.3.1.98</ecNumber>
    </recommendedName>
</protein>
<dbReference type="GO" id="GO:0008762">
    <property type="term" value="F:UDP-N-acetylmuramate dehydrogenase activity"/>
    <property type="evidence" value="ECO:0007669"/>
    <property type="project" value="UniProtKB-EC"/>
</dbReference>
<dbReference type="AlphaFoldDB" id="A0A381PGL1"/>
<dbReference type="GO" id="GO:0071949">
    <property type="term" value="F:FAD binding"/>
    <property type="evidence" value="ECO:0007669"/>
    <property type="project" value="InterPro"/>
</dbReference>
<evidence type="ECO:0000259" key="17">
    <source>
        <dbReference type="PROSITE" id="PS51387"/>
    </source>
</evidence>
<gene>
    <name evidence="18" type="ORF">METZ01_LOCUS18103</name>
</gene>